<dbReference type="AlphaFoldDB" id="A0A5N5QEI5"/>
<feature type="region of interest" description="Disordered" evidence="1">
    <location>
        <begin position="87"/>
        <end position="124"/>
    </location>
</feature>
<proteinExistence type="predicted"/>
<keyword evidence="3" id="KW-1185">Reference proteome</keyword>
<reference evidence="2 3" key="1">
    <citation type="journal article" date="2019" name="Fungal Biol. Biotechnol.">
        <title>Draft genome sequence of fastidious pathogen Ceratobasidium theobromae, which causes vascular-streak dieback in Theobroma cacao.</title>
        <authorList>
            <person name="Ali S.S."/>
            <person name="Asman A."/>
            <person name="Shao J."/>
            <person name="Firmansyah A.P."/>
            <person name="Susilo A.W."/>
            <person name="Rosmana A."/>
            <person name="McMahon P."/>
            <person name="Junaid M."/>
            <person name="Guest D."/>
            <person name="Kheng T.Y."/>
            <person name="Meinhardt L.W."/>
            <person name="Bailey B.A."/>
        </authorList>
    </citation>
    <scope>NUCLEOTIDE SEQUENCE [LARGE SCALE GENOMIC DNA]</scope>
    <source>
        <strain evidence="2 3">CT2</strain>
    </source>
</reference>
<feature type="region of interest" description="Disordered" evidence="1">
    <location>
        <begin position="1"/>
        <end position="27"/>
    </location>
</feature>
<gene>
    <name evidence="2" type="ORF">CTheo_6624</name>
</gene>
<dbReference type="OrthoDB" id="3192349at2759"/>
<organism evidence="2 3">
    <name type="scientific">Ceratobasidium theobromae</name>
    <dbReference type="NCBI Taxonomy" id="1582974"/>
    <lineage>
        <taxon>Eukaryota</taxon>
        <taxon>Fungi</taxon>
        <taxon>Dikarya</taxon>
        <taxon>Basidiomycota</taxon>
        <taxon>Agaricomycotina</taxon>
        <taxon>Agaricomycetes</taxon>
        <taxon>Cantharellales</taxon>
        <taxon>Ceratobasidiaceae</taxon>
        <taxon>Ceratobasidium</taxon>
    </lineage>
</organism>
<evidence type="ECO:0000313" key="3">
    <source>
        <dbReference type="Proteomes" id="UP000383932"/>
    </source>
</evidence>
<comment type="caution">
    <text evidence="2">The sequence shown here is derived from an EMBL/GenBank/DDBJ whole genome shotgun (WGS) entry which is preliminary data.</text>
</comment>
<feature type="compositionally biased region" description="Low complexity" evidence="1">
    <location>
        <begin position="18"/>
        <end position="27"/>
    </location>
</feature>
<accession>A0A5N5QEI5</accession>
<dbReference type="Proteomes" id="UP000383932">
    <property type="component" value="Unassembled WGS sequence"/>
</dbReference>
<protein>
    <submittedName>
        <fullName evidence="2">Uncharacterized protein</fullName>
    </submittedName>
</protein>
<sequence>MFAPSLVRATMMHQQRRPSVSSLPPSSALHTTIMASFTSQSQRGANRTSGRVTHNHAPAATAKIASTHFDVDPQMFIDSPFMGGAMLSPASSHESSARPGNHSRDNSFDLKFFNPSDDPRLLNM</sequence>
<evidence type="ECO:0000313" key="2">
    <source>
        <dbReference type="EMBL" id="KAB5589923.1"/>
    </source>
</evidence>
<name>A0A5N5QEI5_9AGAM</name>
<dbReference type="EMBL" id="SSOP01000215">
    <property type="protein sequence ID" value="KAB5589923.1"/>
    <property type="molecule type" value="Genomic_DNA"/>
</dbReference>
<evidence type="ECO:0000256" key="1">
    <source>
        <dbReference type="SAM" id="MobiDB-lite"/>
    </source>
</evidence>